<evidence type="ECO:0000313" key="8">
    <source>
        <dbReference type="Proteomes" id="UP000528322"/>
    </source>
</evidence>
<comment type="caution">
    <text evidence="7">The sequence shown here is derived from an EMBL/GenBank/DDBJ whole genome shotgun (WGS) entry which is preliminary data.</text>
</comment>
<name>A0A7W7Y4N8_9BACT</name>
<dbReference type="GO" id="GO:0006412">
    <property type="term" value="P:translation"/>
    <property type="evidence" value="ECO:0007669"/>
    <property type="project" value="UniProtKB-UniRule"/>
</dbReference>
<dbReference type="PANTHER" id="PTHR35534">
    <property type="entry name" value="50S RIBOSOMAL PROTEIN L32"/>
    <property type="match status" value="1"/>
</dbReference>
<keyword evidence="8" id="KW-1185">Reference proteome</keyword>
<gene>
    <name evidence="5" type="primary">rpmF</name>
    <name evidence="7" type="ORF">HNR37_001343</name>
</gene>
<dbReference type="AlphaFoldDB" id="A0A7W7Y4N8"/>
<dbReference type="Proteomes" id="UP000528322">
    <property type="component" value="Unassembled WGS sequence"/>
</dbReference>
<dbReference type="HAMAP" id="MF_00340">
    <property type="entry name" value="Ribosomal_bL32"/>
    <property type="match status" value="1"/>
</dbReference>
<keyword evidence="2 5" id="KW-0689">Ribosomal protein</keyword>
<dbReference type="Pfam" id="PF01783">
    <property type="entry name" value="Ribosomal_L32p"/>
    <property type="match status" value="1"/>
</dbReference>
<feature type="compositionally biased region" description="Basic residues" evidence="6">
    <location>
        <begin position="1"/>
        <end position="19"/>
    </location>
</feature>
<evidence type="ECO:0000256" key="1">
    <source>
        <dbReference type="ARBA" id="ARBA00008560"/>
    </source>
</evidence>
<evidence type="ECO:0000256" key="2">
    <source>
        <dbReference type="ARBA" id="ARBA00022980"/>
    </source>
</evidence>
<dbReference type="PROSITE" id="PS51257">
    <property type="entry name" value="PROKAR_LIPOPROTEIN"/>
    <property type="match status" value="1"/>
</dbReference>
<proteinExistence type="inferred from homology"/>
<sequence length="59" mass="6659">MALPKKKISRARRGTRRAHQALSPVATVSCPNCNEPKRPHRLCLSCGHYGEKQVIEVDY</sequence>
<dbReference type="GO" id="GO:0015934">
    <property type="term" value="C:large ribosomal subunit"/>
    <property type="evidence" value="ECO:0007669"/>
    <property type="project" value="InterPro"/>
</dbReference>
<reference evidence="7 8" key="1">
    <citation type="submission" date="2020-08" db="EMBL/GenBank/DDBJ databases">
        <title>Genomic Encyclopedia of Type Strains, Phase IV (KMG-IV): sequencing the most valuable type-strain genomes for metagenomic binning, comparative biology and taxonomic classification.</title>
        <authorList>
            <person name="Goeker M."/>
        </authorList>
    </citation>
    <scope>NUCLEOTIDE SEQUENCE [LARGE SCALE GENOMIC DNA]</scope>
    <source>
        <strain evidence="7 8">DSM 22071</strain>
    </source>
</reference>
<feature type="region of interest" description="Disordered" evidence="6">
    <location>
        <begin position="1"/>
        <end position="20"/>
    </location>
</feature>
<dbReference type="NCBIfam" id="TIGR01031">
    <property type="entry name" value="rpmF_bact"/>
    <property type="match status" value="1"/>
</dbReference>
<accession>A0A7W7Y4N8</accession>
<dbReference type="RefSeq" id="WP_183731773.1">
    <property type="nucleotide sequence ID" value="NZ_JACHID010000007.1"/>
</dbReference>
<evidence type="ECO:0000313" key="7">
    <source>
        <dbReference type="EMBL" id="MBB5022026.1"/>
    </source>
</evidence>
<organism evidence="7 8">
    <name type="scientific">Desulfurispira natronophila</name>
    <dbReference type="NCBI Taxonomy" id="682562"/>
    <lineage>
        <taxon>Bacteria</taxon>
        <taxon>Pseudomonadati</taxon>
        <taxon>Chrysiogenota</taxon>
        <taxon>Chrysiogenia</taxon>
        <taxon>Chrysiogenales</taxon>
        <taxon>Chrysiogenaceae</taxon>
        <taxon>Desulfurispira</taxon>
    </lineage>
</organism>
<dbReference type="PANTHER" id="PTHR35534:SF1">
    <property type="entry name" value="LARGE RIBOSOMAL SUBUNIT PROTEIN BL32"/>
    <property type="match status" value="1"/>
</dbReference>
<evidence type="ECO:0000256" key="4">
    <source>
        <dbReference type="ARBA" id="ARBA00035178"/>
    </source>
</evidence>
<evidence type="ECO:0000256" key="3">
    <source>
        <dbReference type="ARBA" id="ARBA00023274"/>
    </source>
</evidence>
<evidence type="ECO:0000256" key="5">
    <source>
        <dbReference type="HAMAP-Rule" id="MF_00340"/>
    </source>
</evidence>
<keyword evidence="3 5" id="KW-0687">Ribonucleoprotein</keyword>
<dbReference type="InterPro" id="IPR002677">
    <property type="entry name" value="Ribosomal_bL32"/>
</dbReference>
<dbReference type="GO" id="GO:0003735">
    <property type="term" value="F:structural constituent of ribosome"/>
    <property type="evidence" value="ECO:0007669"/>
    <property type="project" value="InterPro"/>
</dbReference>
<dbReference type="InterPro" id="IPR044957">
    <property type="entry name" value="Ribosomal_bL32_bact"/>
</dbReference>
<dbReference type="SUPFAM" id="SSF57829">
    <property type="entry name" value="Zn-binding ribosomal proteins"/>
    <property type="match status" value="1"/>
</dbReference>
<dbReference type="EMBL" id="JACHID010000007">
    <property type="protein sequence ID" value="MBB5022026.1"/>
    <property type="molecule type" value="Genomic_DNA"/>
</dbReference>
<evidence type="ECO:0000256" key="6">
    <source>
        <dbReference type="SAM" id="MobiDB-lite"/>
    </source>
</evidence>
<comment type="similarity">
    <text evidence="1 5">Belongs to the bacterial ribosomal protein bL32 family.</text>
</comment>
<dbReference type="InterPro" id="IPR011332">
    <property type="entry name" value="Ribosomal_zn-bd"/>
</dbReference>
<protein>
    <recommendedName>
        <fullName evidence="4 5">Large ribosomal subunit protein bL32</fullName>
    </recommendedName>
</protein>
<dbReference type="Gene3D" id="1.20.5.640">
    <property type="entry name" value="Single helix bin"/>
    <property type="match status" value="1"/>
</dbReference>